<protein>
    <submittedName>
        <fullName evidence="2">Uncharacterized protein</fullName>
    </submittedName>
</protein>
<organism evidence="2 3">
    <name type="scientific">Clostridium manihotivorum</name>
    <dbReference type="NCBI Taxonomy" id="2320868"/>
    <lineage>
        <taxon>Bacteria</taxon>
        <taxon>Bacillati</taxon>
        <taxon>Bacillota</taxon>
        <taxon>Clostridia</taxon>
        <taxon>Eubacteriales</taxon>
        <taxon>Clostridiaceae</taxon>
        <taxon>Clostridium</taxon>
    </lineage>
</organism>
<dbReference type="EMBL" id="CP025746">
    <property type="protein sequence ID" value="QAA30924.1"/>
    <property type="molecule type" value="Genomic_DNA"/>
</dbReference>
<evidence type="ECO:0000313" key="3">
    <source>
        <dbReference type="Proteomes" id="UP000286268"/>
    </source>
</evidence>
<reference evidence="2 3" key="1">
    <citation type="submission" date="2018-01" db="EMBL/GenBank/DDBJ databases">
        <title>Genome Sequencing and Assembly of Anaerobacter polyendosporus strain CT4.</title>
        <authorList>
            <person name="Tachaapaikoon C."/>
            <person name="Sutheeworapong S."/>
            <person name="Jenjaroenpun P."/>
            <person name="Wongsurawat T."/>
            <person name="Nookeaw I."/>
            <person name="Cheawchanlertfa P."/>
            <person name="Kosugi A."/>
            <person name="Cheevadhanarak S."/>
            <person name="Ratanakhanokchai K."/>
        </authorList>
    </citation>
    <scope>NUCLEOTIDE SEQUENCE [LARGE SCALE GENOMIC DNA]</scope>
    <source>
        <strain evidence="2 3">CT4</strain>
    </source>
</reference>
<keyword evidence="1" id="KW-0812">Transmembrane</keyword>
<dbReference type="KEGG" id="cmah:C1I91_04170"/>
<keyword evidence="1" id="KW-1133">Transmembrane helix</keyword>
<dbReference type="RefSeq" id="WP_128211401.1">
    <property type="nucleotide sequence ID" value="NZ_CP025746.1"/>
</dbReference>
<evidence type="ECO:0000256" key="1">
    <source>
        <dbReference type="SAM" id="Phobius"/>
    </source>
</evidence>
<keyword evidence="3" id="KW-1185">Reference proteome</keyword>
<accession>A0A3R5QRU0</accession>
<proteinExistence type="predicted"/>
<gene>
    <name evidence="2" type="ORF">C1I91_04170</name>
</gene>
<dbReference type="OrthoDB" id="1902494at2"/>
<keyword evidence="1" id="KW-0472">Membrane</keyword>
<feature type="transmembrane region" description="Helical" evidence="1">
    <location>
        <begin position="12"/>
        <end position="33"/>
    </location>
</feature>
<dbReference type="Gene3D" id="2.60.120.380">
    <property type="match status" value="1"/>
</dbReference>
<evidence type="ECO:0000313" key="2">
    <source>
        <dbReference type="EMBL" id="QAA30924.1"/>
    </source>
</evidence>
<dbReference type="Proteomes" id="UP000286268">
    <property type="component" value="Chromosome"/>
</dbReference>
<name>A0A3R5QRU0_9CLOT</name>
<sequence>MEVFRKYKKVWIIFIIIAMLVALGATVLVRFIIGKSGSIDTFSERAAIEYNTGSKWNESYSYLNGTKSNKVKLKKDQILNIEYSSAVKEGSLKILLQDADGNTIANLLDDSSGLFKYKAEKDGRYIIKVVGDKTEGEFNLKWEIK</sequence>
<dbReference type="AlphaFoldDB" id="A0A3R5QRU0"/>